<dbReference type="Gene3D" id="2.70.150.10">
    <property type="entry name" value="Calcium-transporting ATPase, cytoplasmic transduction domain A"/>
    <property type="match status" value="1"/>
</dbReference>
<comment type="caution">
    <text evidence="14">The sequence shown here is derived from an EMBL/GenBank/DDBJ whole genome shotgun (WGS) entry which is preliminary data.</text>
</comment>
<dbReference type="InterPro" id="IPR004014">
    <property type="entry name" value="ATPase_P-typ_cation-transptr_N"/>
</dbReference>
<dbReference type="FunFam" id="2.70.150.10:FF:000160">
    <property type="entry name" value="Sarcoplasmic/endoplasmic reticulum calcium ATPase 1"/>
    <property type="match status" value="1"/>
</dbReference>
<dbReference type="InterPro" id="IPR059000">
    <property type="entry name" value="ATPase_P-type_domA"/>
</dbReference>
<dbReference type="Pfam" id="PF00689">
    <property type="entry name" value="Cation_ATPase_C"/>
    <property type="match status" value="1"/>
</dbReference>
<evidence type="ECO:0000256" key="9">
    <source>
        <dbReference type="ARBA" id="ARBA00022967"/>
    </source>
</evidence>
<dbReference type="SUPFAM" id="SSF81665">
    <property type="entry name" value="Calcium ATPase, transmembrane domain M"/>
    <property type="match status" value="1"/>
</dbReference>
<evidence type="ECO:0000256" key="5">
    <source>
        <dbReference type="ARBA" id="ARBA00022692"/>
    </source>
</evidence>
<dbReference type="InterPro" id="IPR044492">
    <property type="entry name" value="P_typ_ATPase_HD_dom"/>
</dbReference>
<evidence type="ECO:0000256" key="12">
    <source>
        <dbReference type="SAM" id="Phobius"/>
    </source>
</evidence>
<dbReference type="InterPro" id="IPR036412">
    <property type="entry name" value="HAD-like_sf"/>
</dbReference>
<dbReference type="GO" id="GO:0005886">
    <property type="term" value="C:plasma membrane"/>
    <property type="evidence" value="ECO:0007669"/>
    <property type="project" value="UniProtKB-SubCell"/>
</dbReference>
<dbReference type="PANTHER" id="PTHR43294">
    <property type="entry name" value="SODIUM/POTASSIUM-TRANSPORTING ATPASE SUBUNIT ALPHA"/>
    <property type="match status" value="1"/>
</dbReference>
<dbReference type="PANTHER" id="PTHR43294:SF21">
    <property type="entry name" value="CATION TRANSPORTING ATPASE"/>
    <property type="match status" value="1"/>
</dbReference>
<dbReference type="RefSeq" id="WP_141353811.1">
    <property type="nucleotide sequence ID" value="NZ_BJNV01000059.1"/>
</dbReference>
<dbReference type="SUPFAM" id="SSF81660">
    <property type="entry name" value="Metal cation-transporting ATPase, ATP-binding domain N"/>
    <property type="match status" value="1"/>
</dbReference>
<proteinExistence type="inferred from homology"/>
<dbReference type="SFLD" id="SFLDF00027">
    <property type="entry name" value="p-type_atpase"/>
    <property type="match status" value="1"/>
</dbReference>
<dbReference type="PRINTS" id="PR00119">
    <property type="entry name" value="CATATPASE"/>
</dbReference>
<feature type="transmembrane region" description="Helical" evidence="12">
    <location>
        <begin position="749"/>
        <end position="769"/>
    </location>
</feature>
<evidence type="ECO:0000313" key="15">
    <source>
        <dbReference type="Proteomes" id="UP000318422"/>
    </source>
</evidence>
<dbReference type="Gene3D" id="1.20.1110.10">
    <property type="entry name" value="Calcium-transporting ATPase, transmembrane domain"/>
    <property type="match status" value="1"/>
</dbReference>
<keyword evidence="4" id="KW-0597">Phosphoprotein</keyword>
<feature type="transmembrane region" description="Helical" evidence="12">
    <location>
        <begin position="90"/>
        <end position="110"/>
    </location>
</feature>
<feature type="domain" description="Cation-transporting P-type ATPase N-terminal" evidence="13">
    <location>
        <begin position="7"/>
        <end position="80"/>
    </location>
</feature>
<dbReference type="GO" id="GO:0005524">
    <property type="term" value="F:ATP binding"/>
    <property type="evidence" value="ECO:0007669"/>
    <property type="project" value="UniProtKB-KW"/>
</dbReference>
<dbReference type="InterPro" id="IPR023299">
    <property type="entry name" value="ATPase_P-typ_cyto_dom_N"/>
</dbReference>
<dbReference type="GO" id="GO:0015662">
    <property type="term" value="F:P-type ion transporter activity"/>
    <property type="evidence" value="ECO:0007669"/>
    <property type="project" value="UniProtKB-ARBA"/>
</dbReference>
<dbReference type="InterPro" id="IPR023214">
    <property type="entry name" value="HAD_sf"/>
</dbReference>
<accession>A0A4Y4D071</accession>
<keyword evidence="3" id="KW-1003">Cell membrane</keyword>
<dbReference type="NCBIfam" id="TIGR01494">
    <property type="entry name" value="ATPase_P-type"/>
    <property type="match status" value="2"/>
</dbReference>
<dbReference type="InterPro" id="IPR006068">
    <property type="entry name" value="ATPase_P-typ_cation-transptr_C"/>
</dbReference>
<dbReference type="Pfam" id="PF13246">
    <property type="entry name" value="Cation_ATPase"/>
    <property type="match status" value="1"/>
</dbReference>
<keyword evidence="11 12" id="KW-0472">Membrane</keyword>
<dbReference type="Gene3D" id="3.40.1110.10">
    <property type="entry name" value="Calcium-transporting ATPase, cytoplasmic domain N"/>
    <property type="match status" value="1"/>
</dbReference>
<keyword evidence="5 12" id="KW-0812">Transmembrane</keyword>
<evidence type="ECO:0000313" key="14">
    <source>
        <dbReference type="EMBL" id="GEC96963.1"/>
    </source>
</evidence>
<comment type="similarity">
    <text evidence="2">Belongs to the cation transport ATPase (P-type) (TC 3.A.3) family. Type IIA subfamily.</text>
</comment>
<evidence type="ECO:0000256" key="8">
    <source>
        <dbReference type="ARBA" id="ARBA00022842"/>
    </source>
</evidence>
<evidence type="ECO:0000256" key="10">
    <source>
        <dbReference type="ARBA" id="ARBA00022989"/>
    </source>
</evidence>
<dbReference type="FunFam" id="3.40.50.1000:FF:000083">
    <property type="entry name" value="Sodium/potassium-transporting ATPase subunit alpha"/>
    <property type="match status" value="1"/>
</dbReference>
<feature type="transmembrane region" description="Helical" evidence="12">
    <location>
        <begin position="856"/>
        <end position="874"/>
    </location>
</feature>
<protein>
    <submittedName>
        <fullName evidence="14">ATPase</fullName>
    </submittedName>
</protein>
<dbReference type="PROSITE" id="PS00154">
    <property type="entry name" value="ATPASE_E1_E2"/>
    <property type="match status" value="1"/>
</dbReference>
<dbReference type="Pfam" id="PF00690">
    <property type="entry name" value="Cation_ATPase_N"/>
    <property type="match status" value="1"/>
</dbReference>
<evidence type="ECO:0000256" key="11">
    <source>
        <dbReference type="ARBA" id="ARBA00023136"/>
    </source>
</evidence>
<evidence type="ECO:0000259" key="13">
    <source>
        <dbReference type="SMART" id="SM00831"/>
    </source>
</evidence>
<keyword evidence="6" id="KW-0547">Nucleotide-binding</keyword>
<evidence type="ECO:0000256" key="2">
    <source>
        <dbReference type="ARBA" id="ARBA00005675"/>
    </source>
</evidence>
<evidence type="ECO:0000256" key="1">
    <source>
        <dbReference type="ARBA" id="ARBA00004651"/>
    </source>
</evidence>
<dbReference type="Gene3D" id="3.40.50.1000">
    <property type="entry name" value="HAD superfamily/HAD-like"/>
    <property type="match status" value="1"/>
</dbReference>
<dbReference type="Proteomes" id="UP000318422">
    <property type="component" value="Unassembled WGS sequence"/>
</dbReference>
<dbReference type="SFLD" id="SFLDS00003">
    <property type="entry name" value="Haloacid_Dehalogenase"/>
    <property type="match status" value="1"/>
</dbReference>
<evidence type="ECO:0000256" key="6">
    <source>
        <dbReference type="ARBA" id="ARBA00022741"/>
    </source>
</evidence>
<keyword evidence="10 12" id="KW-1133">Transmembrane helix</keyword>
<dbReference type="SMART" id="SM00831">
    <property type="entry name" value="Cation_ATPase_N"/>
    <property type="match status" value="1"/>
</dbReference>
<dbReference type="PRINTS" id="PR00120">
    <property type="entry name" value="HATPASE"/>
</dbReference>
<feature type="transmembrane region" description="Helical" evidence="12">
    <location>
        <begin position="282"/>
        <end position="308"/>
    </location>
</feature>
<sequence length="896" mass="95983">MRTDGTSIASQPPEAALAALRSQAAGLSPGEARRRLQAFGPNRVETLAGEPVWLTLLLEFTHFFALVLWLAAGLAFAAEHFEPGQGMAELGVAIIGVIVVNGGFSFWQAYRAEKALEALRRLLPQQVKVRRGGHIDEIDAAGLVPGDIISLAEGDKVPADCRALESWGVRVNLATLTGESLPKARVAEADPAAPADPLVARNLLLAGSLIVAGECSAVVYATGMHTELGRIAHLTQTAGDTESPLQAEIRRVSRLVALLALGLGLVFFAIGQAIGLPFWVNFMFAIGIIVANVPEGLLPTVTLALALATQRMARRNALVRHLPAVETLGSATTILTDKTGTLTQNRMSVRELFAGGRHRLAAERWPAGGDVHLRAVARFCHSLKFPADQPAGDPMEIALWQFAGPIPEPGERRGEIAFDAERRRMSVITRHPDGSGQLWCKGAPESVLPLCTHWMDGDTAHPLGEDTRDDFNRAHTDMADRGLRVLALAWRPLAASDEADEAQLALAGLVGLEDPPRPDVHASVERCHEAGLRVIMVTGDHPRTAVAVAREVSIVRGPSPLVISGEALRAMAPAALQLALDAPEIVFARVSAEQKMLIVQALQRKGEIVAVTGDGVNDAPALKTADIGIAMGLSGTDVAREAADIVLLDDHFATIVNAIEEGRAVFGNIRKFLTYILTSNIPELVPYLAFVLLRIPLPLTVIQILAVDLGTDMLPALALGAEPPHPDAMRSPPRPRGERLLSWPVIARAYLFLGPLEALGALAAFLFVMQAGGWAYGAMPAPTDPLYRQATTACLTAIVLAQMVNLFVCRHPREAAWRLPLRGNPLIVASLLAEAGLLLAIVYTELGNRLFGTVPLPVEAWLFALPFALLLGVAEELRKGVLRWARRRSDAAPARH</sequence>
<dbReference type="EMBL" id="BJNV01000059">
    <property type="protein sequence ID" value="GEC96963.1"/>
    <property type="molecule type" value="Genomic_DNA"/>
</dbReference>
<dbReference type="SUPFAM" id="SSF56784">
    <property type="entry name" value="HAD-like"/>
    <property type="match status" value="1"/>
</dbReference>
<dbReference type="InterPro" id="IPR023298">
    <property type="entry name" value="ATPase_P-typ_TM_dom_sf"/>
</dbReference>
<dbReference type="Pfam" id="PF00122">
    <property type="entry name" value="E1-E2_ATPase"/>
    <property type="match status" value="1"/>
</dbReference>
<dbReference type="SUPFAM" id="SSF81653">
    <property type="entry name" value="Calcium ATPase, transduction domain A"/>
    <property type="match status" value="1"/>
</dbReference>
<name>A0A4Y4D071_ZOORA</name>
<evidence type="ECO:0000256" key="4">
    <source>
        <dbReference type="ARBA" id="ARBA00022553"/>
    </source>
</evidence>
<organism evidence="14 15">
    <name type="scientific">Zoogloea ramigera</name>
    <dbReference type="NCBI Taxonomy" id="350"/>
    <lineage>
        <taxon>Bacteria</taxon>
        <taxon>Pseudomonadati</taxon>
        <taxon>Pseudomonadota</taxon>
        <taxon>Betaproteobacteria</taxon>
        <taxon>Rhodocyclales</taxon>
        <taxon>Zoogloeaceae</taxon>
        <taxon>Zoogloea</taxon>
    </lineage>
</organism>
<keyword evidence="7" id="KW-0067">ATP-binding</keyword>
<dbReference type="GO" id="GO:0016887">
    <property type="term" value="F:ATP hydrolysis activity"/>
    <property type="evidence" value="ECO:0007669"/>
    <property type="project" value="InterPro"/>
</dbReference>
<feature type="transmembrane region" description="Helical" evidence="12">
    <location>
        <begin position="52"/>
        <end position="78"/>
    </location>
</feature>
<dbReference type="InterPro" id="IPR001757">
    <property type="entry name" value="P_typ_ATPase"/>
</dbReference>
<feature type="transmembrane region" description="Helical" evidence="12">
    <location>
        <begin position="789"/>
        <end position="809"/>
    </location>
</feature>
<evidence type="ECO:0000256" key="3">
    <source>
        <dbReference type="ARBA" id="ARBA00022475"/>
    </source>
</evidence>
<dbReference type="SFLD" id="SFLDG00002">
    <property type="entry name" value="C1.7:_P-type_atpase_like"/>
    <property type="match status" value="1"/>
</dbReference>
<feature type="transmembrane region" description="Helical" evidence="12">
    <location>
        <begin position="821"/>
        <end position="844"/>
    </location>
</feature>
<dbReference type="InterPro" id="IPR050510">
    <property type="entry name" value="Cation_transp_ATPase_P-type"/>
</dbReference>
<evidence type="ECO:0000256" key="7">
    <source>
        <dbReference type="ARBA" id="ARBA00022840"/>
    </source>
</evidence>
<dbReference type="InterPro" id="IPR018303">
    <property type="entry name" value="ATPase_P-typ_P_site"/>
</dbReference>
<keyword evidence="15" id="KW-1185">Reference proteome</keyword>
<keyword evidence="8" id="KW-0460">Magnesium</keyword>
<keyword evidence="9" id="KW-1278">Translocase</keyword>
<dbReference type="OrthoDB" id="8552577at2"/>
<comment type="subcellular location">
    <subcellularLocation>
        <location evidence="1">Cell membrane</location>
        <topology evidence="1">Multi-pass membrane protein</topology>
    </subcellularLocation>
</comment>
<dbReference type="AlphaFoldDB" id="A0A4Y4D071"/>
<gene>
    <name evidence="14" type="ORF">ZRA01_30360</name>
</gene>
<reference evidence="14 15" key="1">
    <citation type="submission" date="2019-06" db="EMBL/GenBank/DDBJ databases">
        <title>Whole genome shotgun sequence of Zoogloea ramigera NBRC 15342.</title>
        <authorList>
            <person name="Hosoyama A."/>
            <person name="Uohara A."/>
            <person name="Ohji S."/>
            <person name="Ichikawa N."/>
        </authorList>
    </citation>
    <scope>NUCLEOTIDE SEQUENCE [LARGE SCALE GENOMIC DNA]</scope>
    <source>
        <strain evidence="14 15">NBRC 15342</strain>
    </source>
</reference>
<dbReference type="InterPro" id="IPR008250">
    <property type="entry name" value="ATPase_P-typ_transduc_dom_A_sf"/>
</dbReference>
<feature type="transmembrane region" description="Helical" evidence="12">
    <location>
        <begin position="255"/>
        <end position="276"/>
    </location>
</feature>